<name>A0A1W2G699_REIFA</name>
<evidence type="ECO:0000256" key="1">
    <source>
        <dbReference type="SAM" id="Coils"/>
    </source>
</evidence>
<feature type="transmembrane region" description="Helical" evidence="2">
    <location>
        <begin position="116"/>
        <end position="136"/>
    </location>
</feature>
<keyword evidence="4" id="KW-1185">Reference proteome</keyword>
<keyword evidence="1" id="KW-0175">Coiled coil</keyword>
<organism evidence="3 4">
    <name type="scientific">Reichenbachiella faecimaris</name>
    <dbReference type="NCBI Taxonomy" id="692418"/>
    <lineage>
        <taxon>Bacteria</taxon>
        <taxon>Pseudomonadati</taxon>
        <taxon>Bacteroidota</taxon>
        <taxon>Cytophagia</taxon>
        <taxon>Cytophagales</taxon>
        <taxon>Reichenbachiellaceae</taxon>
        <taxon>Reichenbachiella</taxon>
    </lineage>
</organism>
<keyword evidence="2" id="KW-0472">Membrane</keyword>
<evidence type="ECO:0000313" key="3">
    <source>
        <dbReference type="EMBL" id="SMD32209.1"/>
    </source>
</evidence>
<evidence type="ECO:0000313" key="4">
    <source>
        <dbReference type="Proteomes" id="UP000192472"/>
    </source>
</evidence>
<dbReference type="AlphaFoldDB" id="A0A1W2G699"/>
<evidence type="ECO:0000256" key="2">
    <source>
        <dbReference type="SAM" id="Phobius"/>
    </source>
</evidence>
<feature type="transmembrane region" description="Helical" evidence="2">
    <location>
        <begin position="44"/>
        <end position="63"/>
    </location>
</feature>
<keyword evidence="2" id="KW-0812">Transmembrane</keyword>
<reference evidence="3 4" key="1">
    <citation type="submission" date="2017-04" db="EMBL/GenBank/DDBJ databases">
        <authorList>
            <person name="Afonso C.L."/>
            <person name="Miller P.J."/>
            <person name="Scott M.A."/>
            <person name="Spackman E."/>
            <person name="Goraichik I."/>
            <person name="Dimitrov K.M."/>
            <person name="Suarez D.L."/>
            <person name="Swayne D.E."/>
        </authorList>
    </citation>
    <scope>NUCLEOTIDE SEQUENCE [LARGE SCALE GENOMIC DNA]</scope>
    <source>
        <strain evidence="3 4">DSM 26133</strain>
    </source>
</reference>
<accession>A0A1W2G699</accession>
<protein>
    <submittedName>
        <fullName evidence="3">Uncharacterized protein</fullName>
    </submittedName>
</protein>
<feature type="transmembrane region" description="Helical" evidence="2">
    <location>
        <begin position="70"/>
        <end position="89"/>
    </location>
</feature>
<dbReference type="Proteomes" id="UP000192472">
    <property type="component" value="Unassembled WGS sequence"/>
</dbReference>
<sequence length="298" mass="34561">MQFYKSQNRQFEADILTVGCIAGIMRMVIAIYRDLPLHVVNLDFIVDCSLCLIFLSPLILLRLKVRFEFIAVPFSFLMISFLCLNWIVLDGISGMGEYYFIGGMILIALINNGKWLVFFVSSCVLLEIGLLYIAIFRSDLMNESNPDDQNIYHYLWITIVVTIALLYHKAQFDFKRQSLRENKKNLELKVKALERRNIQLEEQKEMLQQSNDWLEKNITQRSEKLMNQRKSIEQYLSVTLFEIGPFLESTVQSIKGLDAKTKKTPMGSLLMQSTDHLQSAIQSVTNKVKQGLYYNPEN</sequence>
<feature type="transmembrane region" description="Helical" evidence="2">
    <location>
        <begin position="151"/>
        <end position="168"/>
    </location>
</feature>
<feature type="coiled-coil region" evidence="1">
    <location>
        <begin position="176"/>
        <end position="217"/>
    </location>
</feature>
<feature type="transmembrane region" description="Helical" evidence="2">
    <location>
        <begin position="12"/>
        <end position="32"/>
    </location>
</feature>
<dbReference type="STRING" id="692418.SAMN04488029_0551"/>
<proteinExistence type="predicted"/>
<keyword evidence="2" id="KW-1133">Transmembrane helix</keyword>
<feature type="transmembrane region" description="Helical" evidence="2">
    <location>
        <begin position="95"/>
        <end position="111"/>
    </location>
</feature>
<dbReference type="RefSeq" id="WP_084370886.1">
    <property type="nucleotide sequence ID" value="NZ_FWYF01000001.1"/>
</dbReference>
<dbReference type="EMBL" id="FWYF01000001">
    <property type="protein sequence ID" value="SMD32209.1"/>
    <property type="molecule type" value="Genomic_DNA"/>
</dbReference>
<gene>
    <name evidence="3" type="ORF">SAMN04488029_0551</name>
</gene>